<keyword evidence="8 11" id="KW-0012">Acyltransferase</keyword>
<evidence type="ECO:0000259" key="10">
    <source>
        <dbReference type="Pfam" id="PF01553"/>
    </source>
</evidence>
<evidence type="ECO:0000256" key="6">
    <source>
        <dbReference type="ARBA" id="ARBA00023098"/>
    </source>
</evidence>
<dbReference type="AlphaFoldDB" id="A0A146K478"/>
<evidence type="ECO:0000256" key="7">
    <source>
        <dbReference type="ARBA" id="ARBA00023136"/>
    </source>
</evidence>
<feature type="transmembrane region" description="Helical" evidence="9">
    <location>
        <begin position="20"/>
        <end position="48"/>
    </location>
</feature>
<keyword evidence="3 11" id="KW-0808">Transferase</keyword>
<accession>A0A146K478</accession>
<evidence type="ECO:0000256" key="8">
    <source>
        <dbReference type="ARBA" id="ARBA00023315"/>
    </source>
</evidence>
<sequence>LNHPFILKEADFSVIKKIFFAPLIIISPILILVRCFLMVIILYFVGILSYCLNKGSNYPQKLSKTRLILMHSLSKFLGYSLLLVQGLIIIRNKKPSKSARIHVYNHTSFNDILMACATFPGVGIAKHQLGQWWPFRQILLISRSILVKRDGQVSKQVKHMVKDKITDQMQNYINSDSTDPIMICPEGTVP</sequence>
<dbReference type="InterPro" id="IPR002123">
    <property type="entry name" value="Plipid/glycerol_acylTrfase"/>
</dbReference>
<name>A0A146K478_9EUKA</name>
<comment type="similarity">
    <text evidence="2">Belongs to the 1-acyl-sn-glycerol-3-phosphate acyltransferase family.</text>
</comment>
<gene>
    <name evidence="11" type="ORF">TPC1_16586</name>
</gene>
<keyword evidence="7 9" id="KW-0472">Membrane</keyword>
<keyword evidence="4 9" id="KW-0812">Transmembrane</keyword>
<evidence type="ECO:0000256" key="1">
    <source>
        <dbReference type="ARBA" id="ARBA00004370"/>
    </source>
</evidence>
<protein>
    <submittedName>
        <fullName evidence="11">Putative acyltransferase</fullName>
    </submittedName>
</protein>
<evidence type="ECO:0000256" key="9">
    <source>
        <dbReference type="SAM" id="Phobius"/>
    </source>
</evidence>
<dbReference type="PANTHER" id="PTHR23063">
    <property type="entry name" value="PHOSPHOLIPID ACYLTRANSFERASE"/>
    <property type="match status" value="1"/>
</dbReference>
<evidence type="ECO:0000313" key="11">
    <source>
        <dbReference type="EMBL" id="JAP91713.1"/>
    </source>
</evidence>
<reference evidence="11" key="1">
    <citation type="submission" date="2015-07" db="EMBL/GenBank/DDBJ databases">
        <title>Adaptation to a free-living lifestyle via gene acquisitions in the diplomonad Trepomonas sp. PC1.</title>
        <authorList>
            <person name="Xu F."/>
            <person name="Jerlstrom-Hultqvist J."/>
            <person name="Kolisko M."/>
            <person name="Simpson A.G.B."/>
            <person name="Roger A.J."/>
            <person name="Svard S.G."/>
            <person name="Andersson J.O."/>
        </authorList>
    </citation>
    <scope>NUCLEOTIDE SEQUENCE</scope>
    <source>
        <strain evidence="11">PC1</strain>
    </source>
</reference>
<dbReference type="PANTHER" id="PTHR23063:SF52">
    <property type="entry name" value="LYSOPHOSPHATIDYLCHOLINE ACYLTRANSFERASE"/>
    <property type="match status" value="1"/>
</dbReference>
<evidence type="ECO:0000256" key="4">
    <source>
        <dbReference type="ARBA" id="ARBA00022692"/>
    </source>
</evidence>
<feature type="non-terminal residue" evidence="11">
    <location>
        <position position="190"/>
    </location>
</feature>
<dbReference type="GO" id="GO:0006629">
    <property type="term" value="P:lipid metabolic process"/>
    <property type="evidence" value="ECO:0007669"/>
    <property type="project" value="UniProtKB-KW"/>
</dbReference>
<evidence type="ECO:0000256" key="3">
    <source>
        <dbReference type="ARBA" id="ARBA00022679"/>
    </source>
</evidence>
<keyword evidence="5 9" id="KW-1133">Transmembrane helix</keyword>
<feature type="domain" description="Phospholipid/glycerol acyltransferase" evidence="10">
    <location>
        <begin position="93"/>
        <end position="188"/>
    </location>
</feature>
<keyword evidence="6" id="KW-0443">Lipid metabolism</keyword>
<dbReference type="GO" id="GO:0016746">
    <property type="term" value="F:acyltransferase activity"/>
    <property type="evidence" value="ECO:0007669"/>
    <property type="project" value="UniProtKB-KW"/>
</dbReference>
<feature type="transmembrane region" description="Helical" evidence="9">
    <location>
        <begin position="68"/>
        <end position="90"/>
    </location>
</feature>
<comment type="subcellular location">
    <subcellularLocation>
        <location evidence="1">Membrane</location>
    </subcellularLocation>
</comment>
<dbReference type="Pfam" id="PF01553">
    <property type="entry name" value="Acyltransferase"/>
    <property type="match status" value="1"/>
</dbReference>
<proteinExistence type="inferred from homology"/>
<evidence type="ECO:0000256" key="2">
    <source>
        <dbReference type="ARBA" id="ARBA00008655"/>
    </source>
</evidence>
<dbReference type="EMBL" id="GDID01004893">
    <property type="protein sequence ID" value="JAP91713.1"/>
    <property type="molecule type" value="Transcribed_RNA"/>
</dbReference>
<organism evidence="11">
    <name type="scientific">Trepomonas sp. PC1</name>
    <dbReference type="NCBI Taxonomy" id="1076344"/>
    <lineage>
        <taxon>Eukaryota</taxon>
        <taxon>Metamonada</taxon>
        <taxon>Diplomonadida</taxon>
        <taxon>Hexamitidae</taxon>
        <taxon>Hexamitinae</taxon>
        <taxon>Trepomonas</taxon>
    </lineage>
</organism>
<feature type="non-terminal residue" evidence="11">
    <location>
        <position position="1"/>
    </location>
</feature>
<dbReference type="GO" id="GO:0016020">
    <property type="term" value="C:membrane"/>
    <property type="evidence" value="ECO:0007669"/>
    <property type="project" value="UniProtKB-SubCell"/>
</dbReference>
<evidence type="ECO:0000256" key="5">
    <source>
        <dbReference type="ARBA" id="ARBA00022989"/>
    </source>
</evidence>
<dbReference type="SUPFAM" id="SSF69593">
    <property type="entry name" value="Glycerol-3-phosphate (1)-acyltransferase"/>
    <property type="match status" value="1"/>
</dbReference>